<gene>
    <name evidence="1" type="ORF">GALL_423020</name>
</gene>
<accession>A0A1J5QET1</accession>
<evidence type="ECO:0000313" key="1">
    <source>
        <dbReference type="EMBL" id="OIQ76027.1"/>
    </source>
</evidence>
<protein>
    <submittedName>
        <fullName evidence="1">Uncharacterized protein</fullName>
    </submittedName>
</protein>
<name>A0A1J5QET1_9ZZZZ</name>
<dbReference type="EMBL" id="MLJW01001987">
    <property type="protein sequence ID" value="OIQ76027.1"/>
    <property type="molecule type" value="Genomic_DNA"/>
</dbReference>
<organism evidence="1">
    <name type="scientific">mine drainage metagenome</name>
    <dbReference type="NCBI Taxonomy" id="410659"/>
    <lineage>
        <taxon>unclassified sequences</taxon>
        <taxon>metagenomes</taxon>
        <taxon>ecological metagenomes</taxon>
    </lineage>
</organism>
<dbReference type="AlphaFoldDB" id="A0A1J5QET1"/>
<sequence>MSAATLLPHFGVACWAPCSGSCLTLRVQCRPCAGCASMKNRVATRKAASGAKCSNVCGAWSVSKTTRLPTVKTGCRVFCQRYRHLPTALYCWMPKVASSGATRLRHGILALIACEICSKSSAIWCVIQVLPPILPVAVLSMACSCPGATAPPVCRFACRYRFTPTVAGNCCCCHVISRPLNKLRRCAAIL</sequence>
<proteinExistence type="predicted"/>
<reference evidence="1" key="1">
    <citation type="submission" date="2016-10" db="EMBL/GenBank/DDBJ databases">
        <title>Sequence of Gallionella enrichment culture.</title>
        <authorList>
            <person name="Poehlein A."/>
            <person name="Muehling M."/>
            <person name="Daniel R."/>
        </authorList>
    </citation>
    <scope>NUCLEOTIDE SEQUENCE</scope>
</reference>
<comment type="caution">
    <text evidence="1">The sequence shown here is derived from an EMBL/GenBank/DDBJ whole genome shotgun (WGS) entry which is preliminary data.</text>
</comment>